<feature type="signal peptide" evidence="1">
    <location>
        <begin position="1"/>
        <end position="36"/>
    </location>
</feature>
<evidence type="ECO:0000313" key="2">
    <source>
        <dbReference type="EMBL" id="PQJ28687.1"/>
    </source>
</evidence>
<keyword evidence="1" id="KW-0732">Signal</keyword>
<accession>A0A2S7U2D5</accession>
<evidence type="ECO:0008006" key="4">
    <source>
        <dbReference type="Google" id="ProtNLM"/>
    </source>
</evidence>
<dbReference type="AlphaFoldDB" id="A0A2S7U2D5"/>
<dbReference type="OrthoDB" id="507697at2"/>
<comment type="caution">
    <text evidence="2">The sequence shown here is derived from an EMBL/GenBank/DDBJ whole genome shotgun (WGS) entry which is preliminary data.</text>
</comment>
<dbReference type="PROSITE" id="PS51257">
    <property type="entry name" value="PROKAR_LIPOPROTEIN"/>
    <property type="match status" value="1"/>
</dbReference>
<evidence type="ECO:0000313" key="3">
    <source>
        <dbReference type="Proteomes" id="UP000239907"/>
    </source>
</evidence>
<protein>
    <recommendedName>
        <fullName evidence="4">PEP-CTERM sorting domain-containing protein</fullName>
    </recommendedName>
</protein>
<feature type="chain" id="PRO_5015733505" description="PEP-CTERM sorting domain-containing protein" evidence="1">
    <location>
        <begin position="37"/>
        <end position="286"/>
    </location>
</feature>
<dbReference type="RefSeq" id="WP_105043186.1">
    <property type="nucleotide sequence ID" value="NZ_MQWA01000001.1"/>
</dbReference>
<name>A0A2S7U2D5_9BACT</name>
<reference evidence="2 3" key="1">
    <citation type="submission" date="2016-12" db="EMBL/GenBank/DDBJ databases">
        <title>Study of bacterial adaptation to deep sea.</title>
        <authorList>
            <person name="Song J."/>
            <person name="Yoshizawa S."/>
            <person name="Kogure K."/>
        </authorList>
    </citation>
    <scope>NUCLEOTIDE SEQUENCE [LARGE SCALE GENOMIC DNA]</scope>
    <source>
        <strain evidence="2 3">SAORIC-165</strain>
    </source>
</reference>
<proteinExistence type="predicted"/>
<dbReference type="EMBL" id="MQWA01000001">
    <property type="protein sequence ID" value="PQJ28687.1"/>
    <property type="molecule type" value="Genomic_DNA"/>
</dbReference>
<evidence type="ECO:0000256" key="1">
    <source>
        <dbReference type="SAM" id="SignalP"/>
    </source>
</evidence>
<organism evidence="2 3">
    <name type="scientific">Rubritalea profundi</name>
    <dbReference type="NCBI Taxonomy" id="1658618"/>
    <lineage>
        <taxon>Bacteria</taxon>
        <taxon>Pseudomonadati</taxon>
        <taxon>Verrucomicrobiota</taxon>
        <taxon>Verrucomicrobiia</taxon>
        <taxon>Verrucomicrobiales</taxon>
        <taxon>Rubritaleaceae</taxon>
        <taxon>Rubritalea</taxon>
    </lineage>
</organism>
<gene>
    <name evidence="2" type="ORF">BSZ32_09350</name>
</gene>
<keyword evidence="3" id="KW-1185">Reference proteome</keyword>
<sequence>MKIDIILNQKTHKLRQLKSLLAGVAVALTACGPASASPIFTQATTNTAVFDGAAGSDRDAIYGKGQQLADDFSVASPATIRSVTWWGIVSHPTREVSPQGPWTFELLFYGDIEGLTDTSNVIGSSQVVFNTLTDTGENFGGGSSGYDIYVFTADVTPVNVSANTKYWLSVLADTSNDPNNNFSWRSAQNGNAVRRTGDDGIFTNPFFAENGAMLFILDDAVISETQPPSISRIEFIDGRIEVEFSGMLQESGDLQEWADVTPQPTSPFSFIPSQDSLFFRARADPD</sequence>
<dbReference type="Proteomes" id="UP000239907">
    <property type="component" value="Unassembled WGS sequence"/>
</dbReference>